<protein>
    <submittedName>
        <fullName evidence="3">HDIG domain-containing protein</fullName>
    </submittedName>
</protein>
<dbReference type="RefSeq" id="WP_090092117.1">
    <property type="nucleotide sequence ID" value="NZ_FOMG01000018.1"/>
</dbReference>
<dbReference type="Proteomes" id="UP000199263">
    <property type="component" value="Unassembled WGS sequence"/>
</dbReference>
<dbReference type="InterPro" id="IPR006674">
    <property type="entry name" value="HD_domain"/>
</dbReference>
<dbReference type="PANTHER" id="PTHR47545">
    <property type="entry name" value="MULTIFUNCTIONAL CCA PROTEIN"/>
    <property type="match status" value="1"/>
</dbReference>
<dbReference type="GO" id="GO:0000166">
    <property type="term" value="F:nucleotide binding"/>
    <property type="evidence" value="ECO:0007669"/>
    <property type="project" value="UniProtKB-KW"/>
</dbReference>
<evidence type="ECO:0000259" key="2">
    <source>
        <dbReference type="Pfam" id="PF01966"/>
    </source>
</evidence>
<feature type="domain" description="HD" evidence="2">
    <location>
        <begin position="59"/>
        <end position="178"/>
    </location>
</feature>
<evidence type="ECO:0000256" key="1">
    <source>
        <dbReference type="ARBA" id="ARBA00022741"/>
    </source>
</evidence>
<dbReference type="InterPro" id="IPR006675">
    <property type="entry name" value="HDIG_dom"/>
</dbReference>
<gene>
    <name evidence="3" type="ORF">SAMN05421842_11865</name>
</gene>
<name>A0A1I1PA64_9CLOT</name>
<dbReference type="InterPro" id="IPR003607">
    <property type="entry name" value="HD/PDEase_dom"/>
</dbReference>
<keyword evidence="4" id="KW-1185">Reference proteome</keyword>
<reference evidence="3 4" key="1">
    <citation type="submission" date="2016-10" db="EMBL/GenBank/DDBJ databases">
        <authorList>
            <person name="de Groot N.N."/>
        </authorList>
    </citation>
    <scope>NUCLEOTIDE SEQUENCE [LARGE SCALE GENOMIC DNA]</scope>
    <source>
        <strain evidence="3 4">DSM 12992</strain>
    </source>
</reference>
<dbReference type="Pfam" id="PF01966">
    <property type="entry name" value="HD"/>
    <property type="match status" value="1"/>
</dbReference>
<dbReference type="EMBL" id="FOMG01000018">
    <property type="protein sequence ID" value="SFD06625.1"/>
    <property type="molecule type" value="Genomic_DNA"/>
</dbReference>
<accession>A0A1I1PA64</accession>
<evidence type="ECO:0000313" key="4">
    <source>
        <dbReference type="Proteomes" id="UP000199263"/>
    </source>
</evidence>
<dbReference type="Gene3D" id="1.10.3090.10">
    <property type="entry name" value="cca-adding enzyme, domain 2"/>
    <property type="match status" value="1"/>
</dbReference>
<dbReference type="PANTHER" id="PTHR47545:SF2">
    <property type="entry name" value="CC-ADDING TRNA NUCLEOTIDYLTRANSFERASE"/>
    <property type="match status" value="1"/>
</dbReference>
<organism evidence="3 4">
    <name type="scientific">Clostridium uliginosum</name>
    <dbReference type="NCBI Taxonomy" id="119641"/>
    <lineage>
        <taxon>Bacteria</taxon>
        <taxon>Bacillati</taxon>
        <taxon>Bacillota</taxon>
        <taxon>Clostridia</taxon>
        <taxon>Eubacteriales</taxon>
        <taxon>Clostridiaceae</taxon>
        <taxon>Clostridium</taxon>
    </lineage>
</organism>
<dbReference type="AlphaFoldDB" id="A0A1I1PA64"/>
<proteinExistence type="predicted"/>
<dbReference type="NCBIfam" id="TIGR00277">
    <property type="entry name" value="HDIG"/>
    <property type="match status" value="1"/>
</dbReference>
<dbReference type="InterPro" id="IPR050124">
    <property type="entry name" value="tRNA_CCA-adding_enzyme"/>
</dbReference>
<sequence length="211" mass="24653">MNDKEIYLDIEKHLLHDEKPSIYLEEQLKKGVFSKYPFSMIGELKDVSQNLKFHPEGDVFIHTMMVVDIGAENRDKSRNKRIFMWTLLLHDIGKKPTTKMRKGKLTSYDHDKVGAKMAQEFLEYFNEDEKFIKEVTALVRWHMQSLFVTKDLSFKDINGMLKDVEVNEIVLIALCDRLGRGGLSSLNKKETIQDINKFKEILVSRKNSILK</sequence>
<dbReference type="OrthoDB" id="9805698at2"/>
<dbReference type="SUPFAM" id="SSF109604">
    <property type="entry name" value="HD-domain/PDEase-like"/>
    <property type="match status" value="1"/>
</dbReference>
<evidence type="ECO:0000313" key="3">
    <source>
        <dbReference type="EMBL" id="SFD06625.1"/>
    </source>
</evidence>
<dbReference type="STRING" id="119641.SAMN05421842_11865"/>
<dbReference type="CDD" id="cd00077">
    <property type="entry name" value="HDc"/>
    <property type="match status" value="1"/>
</dbReference>
<keyword evidence="1" id="KW-0547">Nucleotide-binding</keyword>